<dbReference type="AlphaFoldDB" id="A0A0R1KVI9"/>
<proteinExistence type="predicted"/>
<dbReference type="Pfam" id="PF03235">
    <property type="entry name" value="GmrSD_N"/>
    <property type="match status" value="1"/>
</dbReference>
<dbReference type="Proteomes" id="UP000051581">
    <property type="component" value="Unassembled WGS sequence"/>
</dbReference>
<dbReference type="PANTHER" id="PTHR35149:SF1">
    <property type="entry name" value="DUF5655 DOMAIN-CONTAINING PROTEIN"/>
    <property type="match status" value="1"/>
</dbReference>
<comment type="caution">
    <text evidence="2">The sequence shown here is derived from an EMBL/GenBank/DDBJ whole genome shotgun (WGS) entry which is preliminary data.</text>
</comment>
<reference evidence="2 3" key="1">
    <citation type="journal article" date="2015" name="Genome Announc.">
        <title>Expanding the biotechnology potential of lactobacilli through comparative genomics of 213 strains and associated genera.</title>
        <authorList>
            <person name="Sun Z."/>
            <person name="Harris H.M."/>
            <person name="McCann A."/>
            <person name="Guo C."/>
            <person name="Argimon S."/>
            <person name="Zhang W."/>
            <person name="Yang X."/>
            <person name="Jeffery I.B."/>
            <person name="Cooney J.C."/>
            <person name="Kagawa T.F."/>
            <person name="Liu W."/>
            <person name="Song Y."/>
            <person name="Salvetti E."/>
            <person name="Wrobel A."/>
            <person name="Rasinkangas P."/>
            <person name="Parkhill J."/>
            <person name="Rea M.C."/>
            <person name="O'Sullivan O."/>
            <person name="Ritari J."/>
            <person name="Douillard F.P."/>
            <person name="Paul Ross R."/>
            <person name="Yang R."/>
            <person name="Briner A.E."/>
            <person name="Felis G.E."/>
            <person name="de Vos W.M."/>
            <person name="Barrangou R."/>
            <person name="Klaenhammer T.R."/>
            <person name="Caufield P.W."/>
            <person name="Cui Y."/>
            <person name="Zhang H."/>
            <person name="O'Toole P.W."/>
        </authorList>
    </citation>
    <scope>NUCLEOTIDE SEQUENCE [LARGE SCALE GENOMIC DNA]</scope>
    <source>
        <strain evidence="2 3">DSM 19904</strain>
    </source>
</reference>
<evidence type="ECO:0000313" key="2">
    <source>
        <dbReference type="EMBL" id="KRK87484.1"/>
    </source>
</evidence>
<feature type="domain" description="GmrSD restriction endonucleases N-terminal" evidence="1">
    <location>
        <begin position="2"/>
        <end position="243"/>
    </location>
</feature>
<organism evidence="2 3">
    <name type="scientific">Lentilactobacillus sunkii DSM 19904</name>
    <dbReference type="NCBI Taxonomy" id="1423808"/>
    <lineage>
        <taxon>Bacteria</taxon>
        <taxon>Bacillati</taxon>
        <taxon>Bacillota</taxon>
        <taxon>Bacilli</taxon>
        <taxon>Lactobacillales</taxon>
        <taxon>Lactobacillaceae</taxon>
        <taxon>Lentilactobacillus</taxon>
    </lineage>
</organism>
<sequence>MGELFKDNNFTVPMYQRNYDWESDQIVDFWDDLVDLVEGNRNSHFFGQIVTFKNEDGRQEIIDGQQRLTTSPIFMAVIKDIATKMYQDNFAKDISLSDLDRGDKLRDIRNAVKKLIRGDHEGDQASLVVEQRSANNGELEDYFYALTHKASEALNETSKVAPIKKMRSTYTTIHKWIENDLKLKKTLGERIDRLDNIFNSFYDKFYIVMISAPSRIDAFTIFETLNSRGKDLEVSDIIKNHLMSLLNSDMDSANTQWQRIASAFNGDSHKISRFIRTYWAASHKVIQESKLYRAISQQITNSNDATVFLKDLDALVEIYTVLDSPVSPKSHYEFFKNKFITQHLDILNRMHVMLYYPIVMAMYYRGYHEDDILKAVNKILSVFVRHRTINNEGTNVLESGFSEVAQHIWNVDLNGIDDIINELNDKLLKSDDSIKANFSALSKEGGLKGPKKWTLVYLLSEIYSYLYDDFADNNLYTKVFDQDNYKLVHISSDDSLGDYKDYIGNWTILEKRLATSAEEDSSKLVDALNQSELKANNELFKSVEFGGWDPDQIRERQTDFAQNVVNQIW</sequence>
<evidence type="ECO:0000259" key="1">
    <source>
        <dbReference type="Pfam" id="PF03235"/>
    </source>
</evidence>
<dbReference type="InterPro" id="IPR004919">
    <property type="entry name" value="GmrSD_N"/>
</dbReference>
<accession>A0A0R1KVI9</accession>
<protein>
    <recommendedName>
        <fullName evidence="1">GmrSD restriction endonucleases N-terminal domain-containing protein</fullName>
    </recommendedName>
</protein>
<gene>
    <name evidence="2" type="ORF">FD17_GL001237</name>
</gene>
<dbReference type="PATRIC" id="fig|1423808.3.peg.1249"/>
<name>A0A0R1KVI9_9LACO</name>
<dbReference type="EMBL" id="AZEA01000020">
    <property type="protein sequence ID" value="KRK87484.1"/>
    <property type="molecule type" value="Genomic_DNA"/>
</dbReference>
<keyword evidence="3" id="KW-1185">Reference proteome</keyword>
<dbReference type="PANTHER" id="PTHR35149">
    <property type="entry name" value="SLL5132 PROTEIN"/>
    <property type="match status" value="1"/>
</dbReference>
<evidence type="ECO:0000313" key="3">
    <source>
        <dbReference type="Proteomes" id="UP000051581"/>
    </source>
</evidence>